<evidence type="ECO:0000259" key="1">
    <source>
        <dbReference type="Pfam" id="PF12937"/>
    </source>
</evidence>
<accession>A0A0D2PDL0</accession>
<dbReference type="EMBL" id="KN817590">
    <property type="protein sequence ID" value="KJA18315.1"/>
    <property type="molecule type" value="Genomic_DNA"/>
</dbReference>
<organism evidence="2 3">
    <name type="scientific">Hypholoma sublateritium (strain FD-334 SS-4)</name>
    <dbReference type="NCBI Taxonomy" id="945553"/>
    <lineage>
        <taxon>Eukaryota</taxon>
        <taxon>Fungi</taxon>
        <taxon>Dikarya</taxon>
        <taxon>Basidiomycota</taxon>
        <taxon>Agaricomycotina</taxon>
        <taxon>Agaricomycetes</taxon>
        <taxon>Agaricomycetidae</taxon>
        <taxon>Agaricales</taxon>
        <taxon>Agaricineae</taxon>
        <taxon>Strophariaceae</taxon>
        <taxon>Hypholoma</taxon>
    </lineage>
</organism>
<dbReference type="Pfam" id="PF12937">
    <property type="entry name" value="F-box-like"/>
    <property type="match status" value="1"/>
</dbReference>
<reference evidence="3" key="1">
    <citation type="submission" date="2014-04" db="EMBL/GenBank/DDBJ databases">
        <title>Evolutionary Origins and Diversification of the Mycorrhizal Mutualists.</title>
        <authorList>
            <consortium name="DOE Joint Genome Institute"/>
            <consortium name="Mycorrhizal Genomics Consortium"/>
            <person name="Kohler A."/>
            <person name="Kuo A."/>
            <person name="Nagy L.G."/>
            <person name="Floudas D."/>
            <person name="Copeland A."/>
            <person name="Barry K.W."/>
            <person name="Cichocki N."/>
            <person name="Veneault-Fourrey C."/>
            <person name="LaButti K."/>
            <person name="Lindquist E.A."/>
            <person name="Lipzen A."/>
            <person name="Lundell T."/>
            <person name="Morin E."/>
            <person name="Murat C."/>
            <person name="Riley R."/>
            <person name="Ohm R."/>
            <person name="Sun H."/>
            <person name="Tunlid A."/>
            <person name="Henrissat B."/>
            <person name="Grigoriev I.V."/>
            <person name="Hibbett D.S."/>
            <person name="Martin F."/>
        </authorList>
    </citation>
    <scope>NUCLEOTIDE SEQUENCE [LARGE SCALE GENOMIC DNA]</scope>
    <source>
        <strain evidence="3">FD-334 SS-4</strain>
    </source>
</reference>
<dbReference type="Proteomes" id="UP000054270">
    <property type="component" value="Unassembled WGS sequence"/>
</dbReference>
<proteinExistence type="predicted"/>
<evidence type="ECO:0000313" key="3">
    <source>
        <dbReference type="Proteomes" id="UP000054270"/>
    </source>
</evidence>
<dbReference type="AlphaFoldDB" id="A0A0D2PDL0"/>
<name>A0A0D2PDL0_HYPSF</name>
<dbReference type="InterPro" id="IPR001810">
    <property type="entry name" value="F-box_dom"/>
</dbReference>
<feature type="domain" description="F-box" evidence="1">
    <location>
        <begin position="106"/>
        <end position="157"/>
    </location>
</feature>
<evidence type="ECO:0000313" key="2">
    <source>
        <dbReference type="EMBL" id="KJA18315.1"/>
    </source>
</evidence>
<protein>
    <recommendedName>
        <fullName evidence="1">F-box domain-containing protein</fullName>
    </recommendedName>
</protein>
<gene>
    <name evidence="2" type="ORF">HYPSUDRAFT_960248</name>
</gene>
<keyword evidence="3" id="KW-1185">Reference proteome</keyword>
<sequence>MNYSDSERLNYWLNKAKRNSSSFWTAVTSRTRKTSEKSMVEKSSLRRMIRHSISFDLRLSNRLWSTTRRSLNHEDTLNNYGGSSATRHQHPLTTKFRCAQILMPARIPSEILGLIFLYATEEHKAGGHYSFPAVSQVSRSWRAASLSISTLWNNITLDCQQPAFKSKSYSSIVELLVRRTCGAPLNVSIKLLLPIKLVALDVLLGTSDRWEVASIELSPESVTSFSAIRDRLSSLRRLELMLIGRPVTNKKQYDVFERAPRLQEALIQVSG</sequence>
<dbReference type="OrthoDB" id="2921349at2759"/>